<dbReference type="PROSITE" id="PS51420">
    <property type="entry name" value="RHO"/>
    <property type="match status" value="1"/>
</dbReference>
<dbReference type="GO" id="GO:0003924">
    <property type="term" value="F:GTPase activity"/>
    <property type="evidence" value="ECO:0007669"/>
    <property type="project" value="InterPro"/>
</dbReference>
<dbReference type="EMBL" id="CAJHNH020000369">
    <property type="protein sequence ID" value="CAG5117219.1"/>
    <property type="molecule type" value="Genomic_DNA"/>
</dbReference>
<organism evidence="4 5">
    <name type="scientific">Candidula unifasciata</name>
    <dbReference type="NCBI Taxonomy" id="100452"/>
    <lineage>
        <taxon>Eukaryota</taxon>
        <taxon>Metazoa</taxon>
        <taxon>Spiralia</taxon>
        <taxon>Lophotrochozoa</taxon>
        <taxon>Mollusca</taxon>
        <taxon>Gastropoda</taxon>
        <taxon>Heterobranchia</taxon>
        <taxon>Euthyneura</taxon>
        <taxon>Panpulmonata</taxon>
        <taxon>Eupulmonata</taxon>
        <taxon>Stylommatophora</taxon>
        <taxon>Helicina</taxon>
        <taxon>Helicoidea</taxon>
        <taxon>Geomitridae</taxon>
        <taxon>Candidula</taxon>
    </lineage>
</organism>
<name>A0A8S3YJP0_9EUPU</name>
<evidence type="ECO:0000313" key="4">
    <source>
        <dbReference type="EMBL" id="CAG5117219.1"/>
    </source>
</evidence>
<evidence type="ECO:0000256" key="1">
    <source>
        <dbReference type="ARBA" id="ARBA00022741"/>
    </source>
</evidence>
<protein>
    <submittedName>
        <fullName evidence="4">Uncharacterized protein</fullName>
    </submittedName>
</protein>
<dbReference type="SMART" id="SM00175">
    <property type="entry name" value="RAB"/>
    <property type="match status" value="1"/>
</dbReference>
<dbReference type="SUPFAM" id="SSF52540">
    <property type="entry name" value="P-loop containing nucleoside triphosphate hydrolases"/>
    <property type="match status" value="1"/>
</dbReference>
<keyword evidence="1" id="KW-0547">Nucleotide-binding</keyword>
<proteinExistence type="predicted"/>
<reference evidence="4" key="1">
    <citation type="submission" date="2021-04" db="EMBL/GenBank/DDBJ databases">
        <authorList>
            <consortium name="Molecular Ecology Group"/>
        </authorList>
    </citation>
    <scope>NUCLEOTIDE SEQUENCE</scope>
</reference>
<comment type="caution">
    <text evidence="4">The sequence shown here is derived from an EMBL/GenBank/DDBJ whole genome shotgun (WGS) entry which is preliminary data.</text>
</comment>
<evidence type="ECO:0000256" key="3">
    <source>
        <dbReference type="ARBA" id="ARBA00023288"/>
    </source>
</evidence>
<dbReference type="SMART" id="SM00173">
    <property type="entry name" value="RAS"/>
    <property type="match status" value="1"/>
</dbReference>
<dbReference type="Proteomes" id="UP000678393">
    <property type="component" value="Unassembled WGS sequence"/>
</dbReference>
<dbReference type="AlphaFoldDB" id="A0A8S3YJP0"/>
<dbReference type="PROSITE" id="PS51421">
    <property type="entry name" value="RAS"/>
    <property type="match status" value="1"/>
</dbReference>
<keyword evidence="2" id="KW-0342">GTP-binding</keyword>
<evidence type="ECO:0000313" key="5">
    <source>
        <dbReference type="Proteomes" id="UP000678393"/>
    </source>
</evidence>
<evidence type="ECO:0000256" key="2">
    <source>
        <dbReference type="ARBA" id="ARBA00023134"/>
    </source>
</evidence>
<dbReference type="InterPro" id="IPR050227">
    <property type="entry name" value="Rab"/>
</dbReference>
<keyword evidence="3" id="KW-0449">Lipoprotein</keyword>
<dbReference type="InterPro" id="IPR001806">
    <property type="entry name" value="Small_GTPase"/>
</dbReference>
<dbReference type="InterPro" id="IPR005225">
    <property type="entry name" value="Small_GTP-bd"/>
</dbReference>
<dbReference type="PROSITE" id="PS51419">
    <property type="entry name" value="RAB"/>
    <property type="match status" value="1"/>
</dbReference>
<dbReference type="SMART" id="SM00176">
    <property type="entry name" value="RAN"/>
    <property type="match status" value="1"/>
</dbReference>
<dbReference type="Gene3D" id="3.40.50.300">
    <property type="entry name" value="P-loop containing nucleotide triphosphate hydrolases"/>
    <property type="match status" value="1"/>
</dbReference>
<dbReference type="PRINTS" id="PR00449">
    <property type="entry name" value="RASTRNSFRMNG"/>
</dbReference>
<dbReference type="NCBIfam" id="TIGR00231">
    <property type="entry name" value="small_GTP"/>
    <property type="match status" value="1"/>
</dbReference>
<sequence length="234" mass="25812">MKKDHSLTNCNIRSQASVTTTSTTPSHGKSDGVLKIILIGSSGVGKTSLLQRFTDDSFSENGKPTIGVDFEIKTVQVQGRQVTLQMWDTAGQEKFKNVVAPFYRNADGVILVYNITNMDSFSDIQSWFTEVQRYNTRCSLGLLVGNKHDLMFRRVLDPQMAIALANRLGMSYLETSAKHSTNVCELFNAMAEFLLQNRAETEPASPAAGAAADTVNIQPRKQHKSCSQRTCLLA</sequence>
<dbReference type="PANTHER" id="PTHR47977">
    <property type="entry name" value="RAS-RELATED PROTEIN RAB"/>
    <property type="match status" value="1"/>
</dbReference>
<dbReference type="Pfam" id="PF00071">
    <property type="entry name" value="Ras"/>
    <property type="match status" value="1"/>
</dbReference>
<dbReference type="FunFam" id="3.40.50.300:FF:001129">
    <property type="entry name" value="ras-related protein Rab-44 isoform X2"/>
    <property type="match status" value="1"/>
</dbReference>
<dbReference type="GO" id="GO:0005525">
    <property type="term" value="F:GTP binding"/>
    <property type="evidence" value="ECO:0007669"/>
    <property type="project" value="UniProtKB-KW"/>
</dbReference>
<dbReference type="SMART" id="SM00174">
    <property type="entry name" value="RHO"/>
    <property type="match status" value="1"/>
</dbReference>
<gene>
    <name evidence="4" type="ORF">CUNI_LOCUS2777</name>
</gene>
<keyword evidence="5" id="KW-1185">Reference proteome</keyword>
<dbReference type="InterPro" id="IPR027417">
    <property type="entry name" value="P-loop_NTPase"/>
</dbReference>
<accession>A0A8S3YJP0</accession>
<dbReference type="CDD" id="cd00154">
    <property type="entry name" value="Rab"/>
    <property type="match status" value="1"/>
</dbReference>